<dbReference type="OrthoDB" id="6730379at2759"/>
<feature type="domain" description="Major facilitator superfamily (MFS) profile" evidence="8">
    <location>
        <begin position="115"/>
        <end position="561"/>
    </location>
</feature>
<comment type="caution">
    <text evidence="9">The sequence shown here is derived from an EMBL/GenBank/DDBJ whole genome shotgun (WGS) entry which is preliminary data.</text>
</comment>
<dbReference type="InterPro" id="IPR011701">
    <property type="entry name" value="MFS"/>
</dbReference>
<evidence type="ECO:0000313" key="10">
    <source>
        <dbReference type="Proteomes" id="UP001140453"/>
    </source>
</evidence>
<organism evidence="9 10">
    <name type="scientific">Gnomoniopsis smithogilvyi</name>
    <dbReference type="NCBI Taxonomy" id="1191159"/>
    <lineage>
        <taxon>Eukaryota</taxon>
        <taxon>Fungi</taxon>
        <taxon>Dikarya</taxon>
        <taxon>Ascomycota</taxon>
        <taxon>Pezizomycotina</taxon>
        <taxon>Sordariomycetes</taxon>
        <taxon>Sordariomycetidae</taxon>
        <taxon>Diaporthales</taxon>
        <taxon>Gnomoniaceae</taxon>
        <taxon>Gnomoniopsis</taxon>
    </lineage>
</organism>
<dbReference type="PANTHER" id="PTHR43791:SF97">
    <property type="entry name" value="ALLANTOATE TRANSPORTER, PUTATIVE (AFU_ORTHOLOGUE AFUA_1G14700)-RELATED"/>
    <property type="match status" value="1"/>
</dbReference>
<evidence type="ECO:0000313" key="9">
    <source>
        <dbReference type="EMBL" id="KAJ4393979.1"/>
    </source>
</evidence>
<feature type="region of interest" description="Disordered" evidence="6">
    <location>
        <begin position="1"/>
        <end position="34"/>
    </location>
</feature>
<evidence type="ECO:0000256" key="6">
    <source>
        <dbReference type="SAM" id="MobiDB-lite"/>
    </source>
</evidence>
<feature type="transmembrane region" description="Helical" evidence="7">
    <location>
        <begin position="111"/>
        <end position="128"/>
    </location>
</feature>
<evidence type="ECO:0000259" key="8">
    <source>
        <dbReference type="PROSITE" id="PS50850"/>
    </source>
</evidence>
<evidence type="ECO:0000256" key="3">
    <source>
        <dbReference type="ARBA" id="ARBA00022692"/>
    </source>
</evidence>
<dbReference type="EMBL" id="JAPEVB010000002">
    <property type="protein sequence ID" value="KAJ4393979.1"/>
    <property type="molecule type" value="Genomic_DNA"/>
</dbReference>
<dbReference type="PROSITE" id="PS50850">
    <property type="entry name" value="MFS"/>
    <property type="match status" value="1"/>
</dbReference>
<keyword evidence="5 7" id="KW-0472">Membrane</keyword>
<feature type="transmembrane region" description="Helical" evidence="7">
    <location>
        <begin position="467"/>
        <end position="487"/>
    </location>
</feature>
<evidence type="ECO:0000256" key="5">
    <source>
        <dbReference type="ARBA" id="ARBA00023136"/>
    </source>
</evidence>
<dbReference type="InterPro" id="IPR020846">
    <property type="entry name" value="MFS_dom"/>
</dbReference>
<comment type="subcellular location">
    <subcellularLocation>
        <location evidence="1">Membrane</location>
        <topology evidence="1">Multi-pass membrane protein</topology>
    </subcellularLocation>
</comment>
<dbReference type="SUPFAM" id="SSF103473">
    <property type="entry name" value="MFS general substrate transporter"/>
    <property type="match status" value="1"/>
</dbReference>
<reference evidence="9" key="1">
    <citation type="submission" date="2022-10" db="EMBL/GenBank/DDBJ databases">
        <title>Tapping the CABI collections for fungal endophytes: first genome assemblies for Collariella, Neodidymelliopsis, Ascochyta clinopodiicola, Didymella pomorum, Didymosphaeria variabile, Neocosmospora piperis and Neocucurbitaria cava.</title>
        <authorList>
            <person name="Hill R."/>
        </authorList>
    </citation>
    <scope>NUCLEOTIDE SEQUENCE</scope>
    <source>
        <strain evidence="9">IMI 355082</strain>
    </source>
</reference>
<feature type="transmembrane region" description="Helical" evidence="7">
    <location>
        <begin position="274"/>
        <end position="294"/>
    </location>
</feature>
<feature type="transmembrane region" description="Helical" evidence="7">
    <location>
        <begin position="343"/>
        <end position="367"/>
    </location>
</feature>
<feature type="transmembrane region" description="Helical" evidence="7">
    <location>
        <begin position="499"/>
        <end position="523"/>
    </location>
</feature>
<feature type="transmembrane region" description="Helical" evidence="7">
    <location>
        <begin position="211"/>
        <end position="231"/>
    </location>
</feature>
<dbReference type="Gene3D" id="1.20.1250.20">
    <property type="entry name" value="MFS general substrate transporter like domains"/>
    <property type="match status" value="1"/>
</dbReference>
<dbReference type="AlphaFoldDB" id="A0A9W8YW82"/>
<feature type="transmembrane region" description="Helical" evidence="7">
    <location>
        <begin position="182"/>
        <end position="199"/>
    </location>
</feature>
<dbReference type="GO" id="GO:0016020">
    <property type="term" value="C:membrane"/>
    <property type="evidence" value="ECO:0007669"/>
    <property type="project" value="UniProtKB-SubCell"/>
</dbReference>
<protein>
    <recommendedName>
        <fullName evidence="8">Major facilitator superfamily (MFS) profile domain-containing protein</fullName>
    </recommendedName>
</protein>
<keyword evidence="4 7" id="KW-1133">Transmembrane helix</keyword>
<evidence type="ECO:0000256" key="2">
    <source>
        <dbReference type="ARBA" id="ARBA00022448"/>
    </source>
</evidence>
<feature type="transmembrane region" description="Helical" evidence="7">
    <location>
        <begin position="157"/>
        <end position="175"/>
    </location>
</feature>
<keyword evidence="2" id="KW-0813">Transport</keyword>
<dbReference type="PANTHER" id="PTHR43791">
    <property type="entry name" value="PERMEASE-RELATED"/>
    <property type="match status" value="1"/>
</dbReference>
<dbReference type="Pfam" id="PF07690">
    <property type="entry name" value="MFS_1"/>
    <property type="match status" value="1"/>
</dbReference>
<name>A0A9W8YW82_9PEZI</name>
<accession>A0A9W8YW82</accession>
<feature type="transmembrane region" description="Helical" evidence="7">
    <location>
        <begin position="379"/>
        <end position="398"/>
    </location>
</feature>
<evidence type="ECO:0000256" key="1">
    <source>
        <dbReference type="ARBA" id="ARBA00004141"/>
    </source>
</evidence>
<feature type="transmembrane region" description="Helical" evidence="7">
    <location>
        <begin position="243"/>
        <end position="262"/>
    </location>
</feature>
<gene>
    <name evidence="9" type="ORF">N0V93_003196</name>
</gene>
<evidence type="ECO:0000256" key="7">
    <source>
        <dbReference type="SAM" id="Phobius"/>
    </source>
</evidence>
<dbReference type="Proteomes" id="UP001140453">
    <property type="component" value="Unassembled WGS sequence"/>
</dbReference>
<evidence type="ECO:0000256" key="4">
    <source>
        <dbReference type="ARBA" id="ARBA00022989"/>
    </source>
</evidence>
<feature type="transmembrane region" description="Helical" evidence="7">
    <location>
        <begin position="440"/>
        <end position="460"/>
    </location>
</feature>
<feature type="transmembrane region" description="Helical" evidence="7">
    <location>
        <begin position="410"/>
        <end position="428"/>
    </location>
</feature>
<keyword evidence="3 7" id="KW-0812">Transmembrane</keyword>
<proteinExistence type="predicted"/>
<keyword evidence="10" id="KW-1185">Reference proteome</keyword>
<dbReference type="InterPro" id="IPR036259">
    <property type="entry name" value="MFS_trans_sf"/>
</dbReference>
<sequence length="561" mass="62490">MSGLSSMAHQQAPDILETTPVRQPRPPLDEKMDPDIERAEKNITEHLEDVDGQAKALANFQYNAEEDETAPRTGIARLYRKNPSVDFMREVAIANTQELDPAEVKQVERKLYWLIVPFLAIDYAFYYIDKTTLSYAALFGIKKDLNLQGEDYSNLSSIFYIGWLVWAIPGNLLLAKFPLAKYLSLNIFLWGVFLAAQAGSKSYRDMVALRFVSGMFEAVADPCFVAITSMWFTRIQQPTVIGLWYMANGIGIACGGLIGYGIGNIKGNLPSWSFEFLIIGVACCLWAIVMGIMIPDAPHQSRWLSRREAVITLSRKRHDHSNVEKRQLRWEQVWETTRDPKTYLYFLLGFTANIPNGATSNFGTLVVQGFGFDTLGTTLLQIPYGTYIALAIAAAIYVSHKAHKYGIRTYLMAGVTVLTVVGFAMMAFTEGTAPRLIGYYLTGSSNAVFVLALSLITGNVGGTTKKVLASAAIFLGVATGNIVGPYSFLDSEAPVYKTGIIVCMASRAAEIVVILALRGYFVIANKTRDRKFRDGDERYNPDVQVFEDITDKRNLHFRYVC</sequence>
<dbReference type="GO" id="GO:0022857">
    <property type="term" value="F:transmembrane transporter activity"/>
    <property type="evidence" value="ECO:0007669"/>
    <property type="project" value="InterPro"/>
</dbReference>